<dbReference type="STRING" id="402384.HM131_12125"/>
<evidence type="ECO:0000313" key="14">
    <source>
        <dbReference type="EMBL" id="ARI77544.1"/>
    </source>
</evidence>
<comment type="similarity">
    <text evidence="8 9">Belongs to the OMP decarboxylase family. Type 1 subfamily.</text>
</comment>
<evidence type="ECO:0000256" key="5">
    <source>
        <dbReference type="ARBA" id="ARBA00022975"/>
    </source>
</evidence>
<evidence type="ECO:0000256" key="3">
    <source>
        <dbReference type="ARBA" id="ARBA00011738"/>
    </source>
</evidence>
<reference evidence="14 15" key="1">
    <citation type="submission" date="2017-04" db="EMBL/GenBank/DDBJ databases">
        <title>The whole genome sequencing and assembly of Halobacillus mangrovi strain.</title>
        <authorList>
            <person name="Lee S.-J."/>
            <person name="Park M.-K."/>
            <person name="Kim J.-Y."/>
            <person name="Lee Y.-J."/>
            <person name="Yi H."/>
            <person name="Bahn Y.-S."/>
            <person name="Kim J.F."/>
            <person name="Lee D.-W."/>
        </authorList>
    </citation>
    <scope>NUCLEOTIDE SEQUENCE [LARGE SCALE GENOMIC DNA]</scope>
    <source>
        <strain evidence="14 15">KTB 131</strain>
    </source>
</reference>
<evidence type="ECO:0000256" key="8">
    <source>
        <dbReference type="ARBA" id="ARBA00061012"/>
    </source>
</evidence>
<sequence length="242" mass="27165">MKRLEPVYFALDFETGQEAMEFLENHHLCGIPVKVGMELFYREGPGMIHQLKEAGHSIFLDLKLHDIPETVRRTMLNLAKLNVDVVNVHAQGGGTMMEAARRGLEEGSPEERPLLLAVTMLTSTDQTMIEKELLLDRPLIEVVEHYGELAEINGVDGVVCSVEESQMIKEYTNLYALTPGIRLEGGIKHDQKRVATPAVAMEKGSDSIVVGRAIREADDPHAVYQQIKEEFHGDFQHHSRLN</sequence>
<feature type="active site" description="For OMPdecase activity" evidence="10">
    <location>
        <position position="63"/>
    </location>
</feature>
<feature type="binding site" evidence="9 11">
    <location>
        <position position="12"/>
    </location>
    <ligand>
        <name>substrate</name>
    </ligand>
</feature>
<accession>A0A1W5ZW64</accession>
<dbReference type="PANTHER" id="PTHR32119:SF2">
    <property type="entry name" value="OROTIDINE 5'-PHOSPHATE DECARBOXYLASE"/>
    <property type="match status" value="1"/>
</dbReference>
<dbReference type="NCBIfam" id="NF001273">
    <property type="entry name" value="PRK00230.1"/>
    <property type="match status" value="1"/>
</dbReference>
<feature type="binding site" evidence="9 11">
    <location>
        <position position="212"/>
    </location>
    <ligand>
        <name>substrate</name>
    </ligand>
</feature>
<evidence type="ECO:0000256" key="6">
    <source>
        <dbReference type="ARBA" id="ARBA00023239"/>
    </source>
</evidence>
<dbReference type="RefSeq" id="WP_085030007.1">
    <property type="nucleotide sequence ID" value="NZ_CP020772.1"/>
</dbReference>
<organism evidence="14 15">
    <name type="scientific">Halobacillus mangrovi</name>
    <dbReference type="NCBI Taxonomy" id="402384"/>
    <lineage>
        <taxon>Bacteria</taxon>
        <taxon>Bacillati</taxon>
        <taxon>Bacillota</taxon>
        <taxon>Bacilli</taxon>
        <taxon>Bacillales</taxon>
        <taxon>Bacillaceae</taxon>
        <taxon>Halobacillus</taxon>
    </lineage>
</organism>
<dbReference type="GO" id="GO:0005829">
    <property type="term" value="C:cytosol"/>
    <property type="evidence" value="ECO:0007669"/>
    <property type="project" value="TreeGrafter"/>
</dbReference>
<keyword evidence="15" id="KW-1185">Reference proteome</keyword>
<comment type="pathway">
    <text evidence="2 9 12">Pyrimidine metabolism; UMP biosynthesis via de novo pathway; UMP from orotate: step 2/2.</text>
</comment>
<feature type="binding site" evidence="9 11">
    <location>
        <position position="122"/>
    </location>
    <ligand>
        <name>substrate</name>
    </ligand>
</feature>
<dbReference type="UniPathway" id="UPA00070">
    <property type="reaction ID" value="UER00120"/>
</dbReference>
<keyword evidence="4 9" id="KW-0210">Decarboxylase</keyword>
<dbReference type="InterPro" id="IPR018089">
    <property type="entry name" value="OMPdecase_AS"/>
</dbReference>
<dbReference type="KEGG" id="hmn:HM131_12125"/>
<dbReference type="HAMAP" id="MF_01200_B">
    <property type="entry name" value="OMPdecase_type1_B"/>
    <property type="match status" value="1"/>
</dbReference>
<dbReference type="Gene3D" id="3.20.20.70">
    <property type="entry name" value="Aldolase class I"/>
    <property type="match status" value="1"/>
</dbReference>
<dbReference type="GO" id="GO:0006207">
    <property type="term" value="P:'de novo' pyrimidine nucleobase biosynthetic process"/>
    <property type="evidence" value="ECO:0007669"/>
    <property type="project" value="InterPro"/>
</dbReference>
<feature type="binding site" evidence="9 11">
    <location>
        <position position="34"/>
    </location>
    <ligand>
        <name>substrate</name>
    </ligand>
</feature>
<feature type="domain" description="Orotidine 5'-phosphate decarboxylase" evidence="13">
    <location>
        <begin position="6"/>
        <end position="227"/>
    </location>
</feature>
<feature type="active site" description="For OMPdecase activity" evidence="10">
    <location>
        <position position="61"/>
    </location>
</feature>
<dbReference type="InterPro" id="IPR014732">
    <property type="entry name" value="OMPdecase"/>
</dbReference>
<evidence type="ECO:0000256" key="7">
    <source>
        <dbReference type="ARBA" id="ARBA00049157"/>
    </source>
</evidence>
<evidence type="ECO:0000256" key="10">
    <source>
        <dbReference type="PIRSR" id="PIRSR614732-1"/>
    </source>
</evidence>
<keyword evidence="6 9" id="KW-0456">Lyase</keyword>
<dbReference type="PROSITE" id="PS00156">
    <property type="entry name" value="OMPDECASE"/>
    <property type="match status" value="1"/>
</dbReference>
<feature type="active site" description="For OMPdecase activity" evidence="10">
    <location>
        <position position="66"/>
    </location>
</feature>
<evidence type="ECO:0000313" key="15">
    <source>
        <dbReference type="Proteomes" id="UP000192527"/>
    </source>
</evidence>
<comment type="function">
    <text evidence="1 9">Catalyzes the decarboxylation of orotidine 5'-monophosphate (OMP) to uridine 5'-monophosphate (UMP).</text>
</comment>
<dbReference type="InterPro" id="IPR011060">
    <property type="entry name" value="RibuloseP-bd_barrel"/>
</dbReference>
<evidence type="ECO:0000259" key="13">
    <source>
        <dbReference type="SMART" id="SM00934"/>
    </source>
</evidence>
<dbReference type="NCBIfam" id="TIGR01740">
    <property type="entry name" value="pyrF"/>
    <property type="match status" value="1"/>
</dbReference>
<evidence type="ECO:0000256" key="4">
    <source>
        <dbReference type="ARBA" id="ARBA00022793"/>
    </source>
</evidence>
<dbReference type="EMBL" id="CP020772">
    <property type="protein sequence ID" value="ARI77544.1"/>
    <property type="molecule type" value="Genomic_DNA"/>
</dbReference>
<dbReference type="CDD" id="cd04725">
    <property type="entry name" value="OMP_decarboxylase_like"/>
    <property type="match status" value="1"/>
</dbReference>
<gene>
    <name evidence="9" type="primary">pyrF</name>
    <name evidence="14" type="ORF">HM131_12125</name>
</gene>
<dbReference type="FunFam" id="3.20.20.70:FF:000015">
    <property type="entry name" value="Orotidine 5'-phosphate decarboxylase"/>
    <property type="match status" value="1"/>
</dbReference>
<dbReference type="AlphaFoldDB" id="A0A1W5ZW64"/>
<proteinExistence type="inferred from homology"/>
<feature type="active site" description="Proton donor" evidence="9">
    <location>
        <position position="63"/>
    </location>
</feature>
<evidence type="ECO:0000256" key="1">
    <source>
        <dbReference type="ARBA" id="ARBA00002356"/>
    </source>
</evidence>
<dbReference type="SUPFAM" id="SSF51366">
    <property type="entry name" value="Ribulose-phoshate binding barrel"/>
    <property type="match status" value="1"/>
</dbReference>
<feature type="binding site" evidence="9 11">
    <location>
        <position position="182"/>
    </location>
    <ligand>
        <name>substrate</name>
    </ligand>
</feature>
<evidence type="ECO:0000256" key="9">
    <source>
        <dbReference type="HAMAP-Rule" id="MF_01200"/>
    </source>
</evidence>
<evidence type="ECO:0000256" key="2">
    <source>
        <dbReference type="ARBA" id="ARBA00004861"/>
    </source>
</evidence>
<dbReference type="SMART" id="SM00934">
    <property type="entry name" value="OMPdecase"/>
    <property type="match status" value="1"/>
</dbReference>
<name>A0A1W5ZW64_9BACI</name>
<dbReference type="Pfam" id="PF00215">
    <property type="entry name" value="OMPdecase"/>
    <property type="match status" value="1"/>
</dbReference>
<dbReference type="EC" id="4.1.1.23" evidence="9"/>
<comment type="subunit">
    <text evidence="3 9">Homodimer.</text>
</comment>
<dbReference type="Proteomes" id="UP000192527">
    <property type="component" value="Chromosome"/>
</dbReference>
<feature type="binding site" evidence="9">
    <location>
        <begin position="61"/>
        <end position="70"/>
    </location>
    <ligand>
        <name>substrate</name>
    </ligand>
</feature>
<evidence type="ECO:0000256" key="11">
    <source>
        <dbReference type="PIRSR" id="PIRSR614732-2"/>
    </source>
</evidence>
<comment type="catalytic activity">
    <reaction evidence="7 9 12">
        <text>orotidine 5'-phosphate + H(+) = UMP + CO2</text>
        <dbReference type="Rhea" id="RHEA:11596"/>
        <dbReference type="ChEBI" id="CHEBI:15378"/>
        <dbReference type="ChEBI" id="CHEBI:16526"/>
        <dbReference type="ChEBI" id="CHEBI:57538"/>
        <dbReference type="ChEBI" id="CHEBI:57865"/>
        <dbReference type="EC" id="4.1.1.23"/>
    </reaction>
</comment>
<feature type="binding site" evidence="9 11">
    <location>
        <position position="211"/>
    </location>
    <ligand>
        <name>substrate</name>
    </ligand>
</feature>
<dbReference type="InterPro" id="IPR013785">
    <property type="entry name" value="Aldolase_TIM"/>
</dbReference>
<dbReference type="GO" id="GO:0044205">
    <property type="term" value="P:'de novo' UMP biosynthetic process"/>
    <property type="evidence" value="ECO:0007669"/>
    <property type="project" value="UniProtKB-UniRule"/>
</dbReference>
<dbReference type="InterPro" id="IPR047596">
    <property type="entry name" value="OMPdecase_bac"/>
</dbReference>
<dbReference type="GO" id="GO:0004590">
    <property type="term" value="F:orotidine-5'-phosphate decarboxylase activity"/>
    <property type="evidence" value="ECO:0007669"/>
    <property type="project" value="UniProtKB-UniRule"/>
</dbReference>
<dbReference type="InterPro" id="IPR001754">
    <property type="entry name" value="OMPdeCOase_dom"/>
</dbReference>
<protein>
    <recommendedName>
        <fullName evidence="9">Orotidine 5'-phosphate decarboxylase</fullName>
        <ecNumber evidence="9">4.1.1.23</ecNumber>
    </recommendedName>
    <alternativeName>
        <fullName evidence="9">OMP decarboxylase</fullName>
        <shortName evidence="9">OMPDCase</shortName>
        <shortName evidence="9">OMPdecase</shortName>
    </alternativeName>
</protein>
<keyword evidence="5 9" id="KW-0665">Pyrimidine biosynthesis</keyword>
<evidence type="ECO:0000256" key="12">
    <source>
        <dbReference type="RuleBase" id="RU000512"/>
    </source>
</evidence>
<dbReference type="OrthoDB" id="9806203at2"/>
<dbReference type="PANTHER" id="PTHR32119">
    <property type="entry name" value="OROTIDINE 5'-PHOSPHATE DECARBOXYLASE"/>
    <property type="match status" value="1"/>
</dbReference>
<feature type="binding site" evidence="9 11">
    <location>
        <position position="191"/>
    </location>
    <ligand>
        <name>substrate</name>
    </ligand>
</feature>